<proteinExistence type="predicted"/>
<gene>
    <name evidence="2" type="ORF">UFOVP823_2</name>
</gene>
<evidence type="ECO:0000256" key="1">
    <source>
        <dbReference type="SAM" id="MobiDB-lite"/>
    </source>
</evidence>
<name>A0A6J5PBS8_9CAUD</name>
<sequence>MRSLTLFRMLTAALMIRHSGGRIKIGPGQRTVLNQRRSHAGKSPDYYRPVGRPRAAA</sequence>
<protein>
    <submittedName>
        <fullName evidence="2">Uncharacterized protein</fullName>
    </submittedName>
</protein>
<evidence type="ECO:0000313" key="2">
    <source>
        <dbReference type="EMBL" id="CAB4165034.1"/>
    </source>
</evidence>
<organism evidence="2">
    <name type="scientific">uncultured Caudovirales phage</name>
    <dbReference type="NCBI Taxonomy" id="2100421"/>
    <lineage>
        <taxon>Viruses</taxon>
        <taxon>Duplodnaviria</taxon>
        <taxon>Heunggongvirae</taxon>
        <taxon>Uroviricota</taxon>
        <taxon>Caudoviricetes</taxon>
        <taxon>Peduoviridae</taxon>
        <taxon>Maltschvirus</taxon>
        <taxon>Maltschvirus maltsch</taxon>
    </lineage>
</organism>
<feature type="region of interest" description="Disordered" evidence="1">
    <location>
        <begin position="25"/>
        <end position="57"/>
    </location>
</feature>
<reference evidence="2" key="1">
    <citation type="submission" date="2020-04" db="EMBL/GenBank/DDBJ databases">
        <authorList>
            <person name="Chiriac C."/>
            <person name="Salcher M."/>
            <person name="Ghai R."/>
            <person name="Kavagutti S V."/>
        </authorList>
    </citation>
    <scope>NUCLEOTIDE SEQUENCE</scope>
</reference>
<accession>A0A6J5PBS8</accession>
<dbReference type="EMBL" id="LR796773">
    <property type="protein sequence ID" value="CAB4165034.1"/>
    <property type="molecule type" value="Genomic_DNA"/>
</dbReference>